<keyword evidence="3 8" id="KW-0132">Cell division</keyword>
<evidence type="ECO:0000256" key="2">
    <source>
        <dbReference type="ARBA" id="ARBA00022475"/>
    </source>
</evidence>
<proteinExistence type="inferred from homology"/>
<dbReference type="Gene3D" id="3.10.20.310">
    <property type="entry name" value="membrane protein fhac"/>
    <property type="match status" value="1"/>
</dbReference>
<dbReference type="Proteomes" id="UP001595752">
    <property type="component" value="Unassembled WGS sequence"/>
</dbReference>
<evidence type="ECO:0000259" key="9">
    <source>
        <dbReference type="PROSITE" id="PS51779"/>
    </source>
</evidence>
<keyword evidence="11" id="KW-1185">Reference proteome</keyword>
<evidence type="ECO:0000256" key="4">
    <source>
        <dbReference type="ARBA" id="ARBA00022692"/>
    </source>
</evidence>
<dbReference type="Pfam" id="PF03799">
    <property type="entry name" value="FtsQ_DivIB_C"/>
    <property type="match status" value="1"/>
</dbReference>
<name>A0ABV8AZE6_9BACI</name>
<dbReference type="InterPro" id="IPR026580">
    <property type="entry name" value="DivIB"/>
</dbReference>
<dbReference type="InterPro" id="IPR034746">
    <property type="entry name" value="POTRA"/>
</dbReference>
<dbReference type="Pfam" id="PF08478">
    <property type="entry name" value="POTRA_1"/>
    <property type="match status" value="1"/>
</dbReference>
<evidence type="ECO:0000256" key="8">
    <source>
        <dbReference type="HAMAP-Rule" id="MF_00912"/>
    </source>
</evidence>
<evidence type="ECO:0000313" key="10">
    <source>
        <dbReference type="EMBL" id="MFC3882669.1"/>
    </source>
</evidence>
<keyword evidence="4 8" id="KW-0812">Transmembrane</keyword>
<dbReference type="RefSeq" id="WP_377912349.1">
    <property type="nucleotide sequence ID" value="NZ_JBHRZT010000020.1"/>
</dbReference>
<dbReference type="EMBL" id="JBHRZT010000020">
    <property type="protein sequence ID" value="MFC3882669.1"/>
    <property type="molecule type" value="Genomic_DNA"/>
</dbReference>
<dbReference type="GO" id="GO:0051301">
    <property type="term" value="P:cell division"/>
    <property type="evidence" value="ECO:0007669"/>
    <property type="project" value="UniProtKB-KW"/>
</dbReference>
<comment type="similarity">
    <text evidence="8">Belongs to the FtsQ/DivIB family. DivIB subfamily.</text>
</comment>
<evidence type="ECO:0000256" key="3">
    <source>
        <dbReference type="ARBA" id="ARBA00022618"/>
    </source>
</evidence>
<organism evidence="10 11">
    <name type="scientific">Bacillus songklensis</name>
    <dbReference type="NCBI Taxonomy" id="1069116"/>
    <lineage>
        <taxon>Bacteria</taxon>
        <taxon>Bacillati</taxon>
        <taxon>Bacillota</taxon>
        <taxon>Bacilli</taxon>
        <taxon>Bacillales</taxon>
        <taxon>Bacillaceae</taxon>
        <taxon>Bacillus</taxon>
    </lineage>
</organism>
<evidence type="ECO:0000256" key="7">
    <source>
        <dbReference type="ARBA" id="ARBA00023306"/>
    </source>
</evidence>
<comment type="subcellular location">
    <subcellularLocation>
        <location evidence="8">Cell membrane</location>
        <topology evidence="8">Single-pass type II membrane protein</topology>
    </subcellularLocation>
    <subcellularLocation>
        <location evidence="1">Membrane</location>
    </subcellularLocation>
    <text evidence="8">Localizes to the division septum.</text>
</comment>
<comment type="caution">
    <text evidence="10">The sequence shown here is derived from an EMBL/GenBank/DDBJ whole genome shotgun (WGS) entry which is preliminary data.</text>
</comment>
<comment type="function">
    <text evidence="8">Cell division protein that may be involved in stabilizing or promoting the assembly of the division complex.</text>
</comment>
<sequence length="261" mass="30301">MEKGKVISLEDRVPKLKEQRKQKINRRLIFYISLFFILILCIIYTQSSLSNIAHVRVMGNRHVPEKELISLSKLSTKESYWKLDKEEVEHRLERHPEVKEAILETKFPNTVEIHIREYKRIAYVVKKGKYLPINEKGKVLKAVEGKPLSSDAPLLINWDKPDEIQEMIEELNHLPKSIVSAISEIHHTPEEGDPLHISLYMNDGREVSATIRNFSKKMMAYPGIANQLGPDQQGVIHLEVGYYFEAYEGVKKGDEKNEEER</sequence>
<feature type="transmembrane region" description="Helical" evidence="8">
    <location>
        <begin position="28"/>
        <end position="45"/>
    </location>
</feature>
<dbReference type="PROSITE" id="PS51779">
    <property type="entry name" value="POTRA"/>
    <property type="match status" value="1"/>
</dbReference>
<gene>
    <name evidence="8" type="primary">divIB</name>
    <name evidence="10" type="ORF">ACFOU2_03840</name>
</gene>
<dbReference type="InterPro" id="IPR005548">
    <property type="entry name" value="Cell_div_FtsQ/DivIB_C"/>
</dbReference>
<keyword evidence="2 8" id="KW-1003">Cell membrane</keyword>
<keyword evidence="7 8" id="KW-0131">Cell cycle</keyword>
<feature type="domain" description="POTRA" evidence="9">
    <location>
        <begin position="50"/>
        <end position="118"/>
    </location>
</feature>
<protein>
    <recommendedName>
        <fullName evidence="8">Cell division protein DivIB</fullName>
    </recommendedName>
</protein>
<dbReference type="PANTHER" id="PTHR37820:SF1">
    <property type="entry name" value="CELL DIVISION PROTEIN FTSQ"/>
    <property type="match status" value="1"/>
</dbReference>
<evidence type="ECO:0000313" key="11">
    <source>
        <dbReference type="Proteomes" id="UP001595752"/>
    </source>
</evidence>
<dbReference type="Gene3D" id="3.40.50.10960">
    <property type="match status" value="1"/>
</dbReference>
<dbReference type="HAMAP" id="MF_00912">
    <property type="entry name" value="DivIB"/>
    <property type="match status" value="1"/>
</dbReference>
<accession>A0ABV8AZE6</accession>
<evidence type="ECO:0000256" key="5">
    <source>
        <dbReference type="ARBA" id="ARBA00022989"/>
    </source>
</evidence>
<reference evidence="11" key="1">
    <citation type="journal article" date="2019" name="Int. J. Syst. Evol. Microbiol.">
        <title>The Global Catalogue of Microorganisms (GCM) 10K type strain sequencing project: providing services to taxonomists for standard genome sequencing and annotation.</title>
        <authorList>
            <consortium name="The Broad Institute Genomics Platform"/>
            <consortium name="The Broad Institute Genome Sequencing Center for Infectious Disease"/>
            <person name="Wu L."/>
            <person name="Ma J."/>
        </authorList>
    </citation>
    <scope>NUCLEOTIDE SEQUENCE [LARGE SCALE GENOMIC DNA]</scope>
    <source>
        <strain evidence="11">CCUG 61889</strain>
    </source>
</reference>
<keyword evidence="6 8" id="KW-0472">Membrane</keyword>
<evidence type="ECO:0000256" key="6">
    <source>
        <dbReference type="ARBA" id="ARBA00023136"/>
    </source>
</evidence>
<dbReference type="InterPro" id="IPR013685">
    <property type="entry name" value="POTRA_FtsQ_type"/>
</dbReference>
<dbReference type="PANTHER" id="PTHR37820">
    <property type="entry name" value="CELL DIVISION PROTEIN DIVIB"/>
    <property type="match status" value="1"/>
</dbReference>
<dbReference type="InterPro" id="IPR050487">
    <property type="entry name" value="FtsQ_DivIB"/>
</dbReference>
<keyword evidence="5 8" id="KW-1133">Transmembrane helix</keyword>
<evidence type="ECO:0000256" key="1">
    <source>
        <dbReference type="ARBA" id="ARBA00004370"/>
    </source>
</evidence>